<reference evidence="1" key="1">
    <citation type="submission" date="2023-06" db="EMBL/GenBank/DDBJ databases">
        <authorList>
            <person name="Kurt Z."/>
        </authorList>
    </citation>
    <scope>NUCLEOTIDE SEQUENCE</scope>
</reference>
<name>A0AA86TZX5_9EUKA</name>
<dbReference type="AlphaFoldDB" id="A0AA86TZX5"/>
<keyword evidence="3" id="KW-1185">Reference proteome</keyword>
<organism evidence="1">
    <name type="scientific">Hexamita inflata</name>
    <dbReference type="NCBI Taxonomy" id="28002"/>
    <lineage>
        <taxon>Eukaryota</taxon>
        <taxon>Metamonada</taxon>
        <taxon>Diplomonadida</taxon>
        <taxon>Hexamitidae</taxon>
        <taxon>Hexamitinae</taxon>
        <taxon>Hexamita</taxon>
    </lineage>
</organism>
<dbReference type="Proteomes" id="UP001642409">
    <property type="component" value="Unassembled WGS sequence"/>
</dbReference>
<dbReference type="EMBL" id="CATOUU010000531">
    <property type="protein sequence ID" value="CAI9933267.1"/>
    <property type="molecule type" value="Genomic_DNA"/>
</dbReference>
<evidence type="ECO:0000313" key="1">
    <source>
        <dbReference type="EMBL" id="CAI9933267.1"/>
    </source>
</evidence>
<evidence type="ECO:0000313" key="3">
    <source>
        <dbReference type="Proteomes" id="UP001642409"/>
    </source>
</evidence>
<proteinExistence type="predicted"/>
<sequence length="102" mass="11600">MISQMFALRSLKYLSLQQTCDCVTLTSRGRNIQRNIGSRTPIFPLSKRAQPVIYAHSVKTQQGPHGVVSGQVQWKYIYIYIYIAYVLLSKVSMKSVCAVSRK</sequence>
<reference evidence="2 3" key="2">
    <citation type="submission" date="2024-07" db="EMBL/GenBank/DDBJ databases">
        <authorList>
            <person name="Akdeniz Z."/>
        </authorList>
    </citation>
    <scope>NUCLEOTIDE SEQUENCE [LARGE SCALE GENOMIC DNA]</scope>
</reference>
<gene>
    <name evidence="1" type="ORF">HINF_LOCUS20912</name>
    <name evidence="2" type="ORF">HINF_LOCUS2458</name>
</gene>
<dbReference type="EMBL" id="CAXDID020000004">
    <property type="protein sequence ID" value="CAL5973603.1"/>
    <property type="molecule type" value="Genomic_DNA"/>
</dbReference>
<protein>
    <submittedName>
        <fullName evidence="2">Hypothetical_protein</fullName>
    </submittedName>
</protein>
<accession>A0AA86TZX5</accession>
<evidence type="ECO:0000313" key="2">
    <source>
        <dbReference type="EMBL" id="CAL5973603.1"/>
    </source>
</evidence>
<comment type="caution">
    <text evidence="1">The sequence shown here is derived from an EMBL/GenBank/DDBJ whole genome shotgun (WGS) entry which is preliminary data.</text>
</comment>